<accession>A0AA39TQX8</accession>
<protein>
    <submittedName>
        <fullName evidence="1">KEOPS complex subunit Bud32</fullName>
    </submittedName>
</protein>
<organism evidence="1 2">
    <name type="scientific">Lasiodiplodia hormozganensis</name>
    <dbReference type="NCBI Taxonomy" id="869390"/>
    <lineage>
        <taxon>Eukaryota</taxon>
        <taxon>Fungi</taxon>
        <taxon>Dikarya</taxon>
        <taxon>Ascomycota</taxon>
        <taxon>Pezizomycotina</taxon>
        <taxon>Dothideomycetes</taxon>
        <taxon>Dothideomycetes incertae sedis</taxon>
        <taxon>Botryosphaeriales</taxon>
        <taxon>Botryosphaeriaceae</taxon>
        <taxon>Lasiodiplodia</taxon>
    </lineage>
</organism>
<evidence type="ECO:0000313" key="1">
    <source>
        <dbReference type="EMBL" id="KAK0609812.1"/>
    </source>
</evidence>
<reference evidence="1" key="1">
    <citation type="submission" date="2023-06" db="EMBL/GenBank/DDBJ databases">
        <title>Multi-omics analyses reveal the molecular pathogenesis toolkit of Lasiodiplodia hormozganensis, a cross-kingdom pathogen.</title>
        <authorList>
            <person name="Felix C."/>
            <person name="Meneses R."/>
            <person name="Goncalves M.F.M."/>
            <person name="Tilleman L."/>
            <person name="Duarte A.S."/>
            <person name="Jorrin-Novo J.V."/>
            <person name="Van De Peer Y."/>
            <person name="Deforce D."/>
            <person name="Van Nieuwerburgh F."/>
            <person name="Esteves A.C."/>
            <person name="Alves A."/>
        </authorList>
    </citation>
    <scope>NUCLEOTIDE SEQUENCE</scope>
    <source>
        <strain evidence="1">CBS 339.90</strain>
    </source>
</reference>
<name>A0AA39TQX8_9PEZI</name>
<keyword evidence="2" id="KW-1185">Reference proteome</keyword>
<dbReference type="InterPro" id="IPR011009">
    <property type="entry name" value="Kinase-like_dom_sf"/>
</dbReference>
<comment type="caution">
    <text evidence="1">The sequence shown here is derived from an EMBL/GenBank/DDBJ whole genome shotgun (WGS) entry which is preliminary data.</text>
</comment>
<dbReference type="EMBL" id="JAUJDW010000239">
    <property type="protein sequence ID" value="KAK0609812.1"/>
    <property type="molecule type" value="Genomic_DNA"/>
</dbReference>
<dbReference type="Proteomes" id="UP001175001">
    <property type="component" value="Unassembled WGS sequence"/>
</dbReference>
<sequence>MDRSDSSTTVSSHLRYGDVFTTGRTATVWNVTDMDSNLAYLVQMFHKKKAFANGKSAHERMEEIPALRGRVPRYYGVPPMPHSIILGTYNGRKLRDIIWSLTNEARNAIKEQVTETLRILHEAGISHRNVTSRNIIISDGHARLVSFSHASLKEAVKEEFIWDDCKEADNDNVMKMFYEVESIKAYEEATCLLESVRNGEDVATPQPRLARLLNVADEREKLARSIMDVYKHPEPVLALALAARLARHDPDEAIDILKQAEARCNDSSIPVGERPVELILQIKLNAARYLIDAEQSYDDTAMPPSERLCTEAVWYYFWQIPKSNAADDTVMKLYYELAEHLYSLELYGHAMDICIRALEGARNVDFTKTVSPHVLEEFADLINEVKSALALYINNIKEDMQRGGEEEHSWTPWAELPRLEKECRRAGEAGRLCNQVWQLNVPEDSDMARDLPVDWTSEDAAWAREDLLNFVPSGR</sequence>
<dbReference type="Gene3D" id="1.10.510.10">
    <property type="entry name" value="Transferase(Phosphotransferase) domain 1"/>
    <property type="match status" value="1"/>
</dbReference>
<gene>
    <name evidence="1" type="primary">bud32_0</name>
    <name evidence="1" type="ORF">DIS24_g12235</name>
</gene>
<proteinExistence type="predicted"/>
<evidence type="ECO:0000313" key="2">
    <source>
        <dbReference type="Proteomes" id="UP001175001"/>
    </source>
</evidence>
<dbReference type="AlphaFoldDB" id="A0AA39TQX8"/>
<dbReference type="SUPFAM" id="SSF56112">
    <property type="entry name" value="Protein kinase-like (PK-like)"/>
    <property type="match status" value="1"/>
</dbReference>